<dbReference type="Pfam" id="PF03159">
    <property type="entry name" value="XRN_N"/>
    <property type="match status" value="1"/>
</dbReference>
<dbReference type="InterPro" id="IPR004859">
    <property type="entry name" value="Xrn1_N"/>
</dbReference>
<evidence type="ECO:0000256" key="1">
    <source>
        <dbReference type="ARBA" id="ARBA00022722"/>
    </source>
</evidence>
<dbReference type="InterPro" id="IPR041412">
    <property type="entry name" value="Xrn1_helical"/>
</dbReference>
<protein>
    <submittedName>
        <fullName evidence="9">5'-3' exoribonuclease 1</fullName>
    </submittedName>
</protein>
<organism evidence="9 10">
    <name type="scientific">Tritrichomonas musculus</name>
    <dbReference type="NCBI Taxonomy" id="1915356"/>
    <lineage>
        <taxon>Eukaryota</taxon>
        <taxon>Metamonada</taxon>
        <taxon>Parabasalia</taxon>
        <taxon>Tritrichomonadida</taxon>
        <taxon>Tritrichomonadidae</taxon>
        <taxon>Tritrichomonas</taxon>
    </lineage>
</organism>
<feature type="domain" description="Xrn1 N-terminal" evidence="6">
    <location>
        <begin position="1"/>
        <end position="209"/>
    </location>
</feature>
<dbReference type="Proteomes" id="UP001470230">
    <property type="component" value="Unassembled WGS sequence"/>
</dbReference>
<dbReference type="Pfam" id="PF18129">
    <property type="entry name" value="SH3_12"/>
    <property type="match status" value="1"/>
</dbReference>
<dbReference type="Gene3D" id="3.40.50.12390">
    <property type="match status" value="2"/>
</dbReference>
<dbReference type="InterPro" id="IPR047007">
    <property type="entry name" value="XRN1_D1_sf"/>
</dbReference>
<comment type="similarity">
    <text evidence="4">Belongs to the 5'-3' exonuclease family.</text>
</comment>
<feature type="domain" description="5'-3' exoribonuclease 1 SH3-like" evidence="8">
    <location>
        <begin position="1006"/>
        <end position="1071"/>
    </location>
</feature>
<dbReference type="Pfam" id="PF17846">
    <property type="entry name" value="XRN_M"/>
    <property type="match status" value="2"/>
</dbReference>
<feature type="domain" description="Xrn1 helical" evidence="7">
    <location>
        <begin position="352"/>
        <end position="562"/>
    </location>
</feature>
<evidence type="ECO:0000256" key="2">
    <source>
        <dbReference type="ARBA" id="ARBA00022801"/>
    </source>
</evidence>
<dbReference type="InterPro" id="IPR027073">
    <property type="entry name" value="5_3_exoribonuclease"/>
</dbReference>
<accession>A0ABR2KNM3</accession>
<evidence type="ECO:0000256" key="5">
    <source>
        <dbReference type="SAM" id="MobiDB-lite"/>
    </source>
</evidence>
<feature type="region of interest" description="Disordered" evidence="5">
    <location>
        <begin position="869"/>
        <end position="908"/>
    </location>
</feature>
<comment type="caution">
    <text evidence="9">The sequence shown here is derived from an EMBL/GenBank/DDBJ whole genome shotgun (WGS) entry which is preliminary data.</text>
</comment>
<dbReference type="Gene3D" id="2.170.260.40">
    <property type="match status" value="1"/>
</dbReference>
<dbReference type="CDD" id="cd18673">
    <property type="entry name" value="PIN_XRN1-2-like"/>
    <property type="match status" value="1"/>
</dbReference>
<evidence type="ECO:0000256" key="3">
    <source>
        <dbReference type="ARBA" id="ARBA00022839"/>
    </source>
</evidence>
<dbReference type="InterPro" id="IPR047008">
    <property type="entry name" value="XRN1_SH3_sf"/>
</dbReference>
<sequence length="1073" mass="122503">MGVPGFFRWLVNRYPLTRQNMHDPSQPRFNNLYIDMNGILYKAAEITHIKENRLTPDFAAEMCRYLDMLVQFCRPTDTLFIAVDGCAPSAKNLQQRSRRFKSGHDMHPGSFDRCNFTAGTPFMNDINNYLLKFIKEKKQNDSAWRTPKVVYSSSFVPGEGEHKILDWIRSCRHQSNWKPNMTHILYSTDADLIFLTLRTHEPYFSILREADSSAYQKPKEKFEYSETKMKWDADAFEILNINLVREYLSVDFNVKGEELEKTIDDFVAISFLVGNDFIPEFSDIVIQKGSFNTIINCFKEVRTKRNNEHLIINGDFNKSFLKELFTKIVSELENVYNEQNEKNPEKISYEQYNRNYILSKYPDQKDNYDALIKDMAFNIFNAFYWVLQYYESGCPSWIWSYRYHYSPPLQLVIPFIDQYEPHFELGTPTRPLLQQLFVLPPQSADLMPKKLRELIVPPSPIADLYPTDFEIDLNGKKNDYQATILIPILDFDRVRTEYNKIRDQLSPEDLERDKVMKPLLFENDKEPVEIDFTPCILDSTNRTTELPACVPSLNTLSGKISFELKKADVVQFEFPSKLESVVITVNNSNRDISFQDATKNLLNKQIVFGWPYLKLGTIVAVSNGENTAKANELMNLPHFRSFNRIHSDLLSKYAIEVGKINIALQVVTTVPLNIDQTEFSNVGGIETVPYQLTFDPVDDHHQDKFNNVYSSALRFKTVKTVPPQVGSPVLFTSGVNEGNLGKVTQIINPNQFNILAQQRQPKAPPVAQIISNDAKQWIPDTEVAKVLQMPFKLLNKLISTVYIKGEGVDVAFTLFTKQKTHVIDSVCKIGEDGKSYSIEKSVLPLIQTYLTKTGKLVDIITELQNSKTPKANKNSTFEGKGQKLSDPKPSQPANKPKTEGPPPAEPLPVAQKKLVTLEGMYGGTEEHQKAKLKELTDWLIENSPAAHFPMVPVSKKSLAHETIKNIETQLVNYNPKIVEKETKDVKDNFVKWSTKRQENGSLLIPQIGSRVAYIAGCGPAPFGSFGYVVAADAKERKIIVVFDKELECGTKLEGLLQTNRGLQVNCNDVMNVY</sequence>
<evidence type="ECO:0000259" key="8">
    <source>
        <dbReference type="Pfam" id="PF18129"/>
    </source>
</evidence>
<dbReference type="Gene3D" id="2.30.30.750">
    <property type="match status" value="1"/>
</dbReference>
<dbReference type="InterPro" id="IPR041385">
    <property type="entry name" value="SH3_12"/>
</dbReference>
<keyword evidence="10" id="KW-1185">Reference proteome</keyword>
<evidence type="ECO:0000259" key="7">
    <source>
        <dbReference type="Pfam" id="PF17846"/>
    </source>
</evidence>
<evidence type="ECO:0000313" key="9">
    <source>
        <dbReference type="EMBL" id="KAK8892356.1"/>
    </source>
</evidence>
<gene>
    <name evidence="9" type="ORF">M9Y10_029582</name>
</gene>
<dbReference type="EMBL" id="JAPFFF010000004">
    <property type="protein sequence ID" value="KAK8892356.1"/>
    <property type="molecule type" value="Genomic_DNA"/>
</dbReference>
<evidence type="ECO:0000259" key="6">
    <source>
        <dbReference type="Pfam" id="PF03159"/>
    </source>
</evidence>
<dbReference type="PANTHER" id="PTHR12341:SF7">
    <property type="entry name" value="5'-3' EXORIBONUCLEASE 1"/>
    <property type="match status" value="1"/>
</dbReference>
<proteinExistence type="inferred from homology"/>
<keyword evidence="2" id="KW-0378">Hydrolase</keyword>
<dbReference type="Gene3D" id="1.25.40.1050">
    <property type="match status" value="1"/>
</dbReference>
<evidence type="ECO:0000313" key="10">
    <source>
        <dbReference type="Proteomes" id="UP001470230"/>
    </source>
</evidence>
<keyword evidence="1" id="KW-0540">Nuclease</keyword>
<dbReference type="PANTHER" id="PTHR12341">
    <property type="entry name" value="5'-&gt;3' EXORIBONUCLEASE"/>
    <property type="match status" value="1"/>
</dbReference>
<evidence type="ECO:0000256" key="4">
    <source>
        <dbReference type="ARBA" id="ARBA00038299"/>
    </source>
</evidence>
<feature type="domain" description="Xrn1 helical" evidence="7">
    <location>
        <begin position="258"/>
        <end position="349"/>
    </location>
</feature>
<reference evidence="9 10" key="1">
    <citation type="submission" date="2024-04" db="EMBL/GenBank/DDBJ databases">
        <title>Tritrichomonas musculus Genome.</title>
        <authorList>
            <person name="Alves-Ferreira E."/>
            <person name="Grigg M."/>
            <person name="Lorenzi H."/>
            <person name="Galac M."/>
        </authorList>
    </citation>
    <scope>NUCLEOTIDE SEQUENCE [LARGE SCALE GENOMIC DNA]</scope>
    <source>
        <strain evidence="9 10">EAF2021</strain>
    </source>
</reference>
<name>A0ABR2KNM3_9EUKA</name>
<keyword evidence="3" id="KW-0269">Exonuclease</keyword>